<evidence type="ECO:0000313" key="4">
    <source>
        <dbReference type="Proteomes" id="UP000033651"/>
    </source>
</evidence>
<sequence>MTRLLEFIVAIVIVAVLGVVVGVAMPSTGHVEREVLISKDLRQVYDVFSNFRRFQDFSVLRTYDPKLQYELSGKAYGPGAKISWKANDPKLGDGSLEIASIDPGFAQISDAGKGTIVWNLENNWRGHDKKYTINLERTGRSQKLVKVNWAYDVAYGFNLIDRFSNLYIHGDPDAQIQFSLSNLQNLMASIPNIDYSKMVPSIVEQPAKPILFVSTTAPRTLDDVDTASDKAMAEIQAAAKKLGVNIVSPRITFTTNWGDQNYTFDVAAEIDATTIKINGQDVELTAAQRPTLDAAAPAEASTAAAPAAPADAATPGSKDKLGRVVVDGNVKATLAFGGKALKADWNGTGAGLPQTRQMLAAYSQTHGYKYDDVSFRAYDIQVKAPVNNKGTIEGYDEQKFEIYLPLQGDNLPDQTPEQEAGMKQPGLEDAAPAGSSSAPAAAGTAPAPAGTAPAPASTAAAQ</sequence>
<feature type="region of interest" description="Disordered" evidence="1">
    <location>
        <begin position="407"/>
        <end position="462"/>
    </location>
</feature>
<comment type="caution">
    <text evidence="3">The sequence shown here is derived from an EMBL/GenBank/DDBJ whole genome shotgun (WGS) entry which is preliminary data.</text>
</comment>
<dbReference type="PATRIC" id="fig|345309.4.peg.1361"/>
<dbReference type="OrthoDB" id="5293446at2"/>
<keyword evidence="2" id="KW-0812">Transmembrane</keyword>
<feature type="compositionally biased region" description="Low complexity" evidence="1">
    <location>
        <begin position="430"/>
        <end position="462"/>
    </location>
</feature>
<feature type="compositionally biased region" description="Low complexity" evidence="1">
    <location>
        <begin position="295"/>
        <end position="315"/>
    </location>
</feature>
<organism evidence="3 4">
    <name type="scientific">Luteibacter yeojuensis</name>
    <dbReference type="NCBI Taxonomy" id="345309"/>
    <lineage>
        <taxon>Bacteria</taxon>
        <taxon>Pseudomonadati</taxon>
        <taxon>Pseudomonadota</taxon>
        <taxon>Gammaproteobacteria</taxon>
        <taxon>Lysobacterales</taxon>
        <taxon>Rhodanobacteraceae</taxon>
        <taxon>Luteibacter</taxon>
    </lineage>
</organism>
<keyword evidence="2" id="KW-1133">Transmembrane helix</keyword>
<dbReference type="RefSeq" id="WP_045829464.1">
    <property type="nucleotide sequence ID" value="NZ_JZRB01000020.1"/>
</dbReference>
<keyword evidence="2" id="KW-0472">Membrane</keyword>
<protein>
    <submittedName>
        <fullName evidence="3">Polyketide cyclase</fullName>
    </submittedName>
</protein>
<evidence type="ECO:0000256" key="1">
    <source>
        <dbReference type="SAM" id="MobiDB-lite"/>
    </source>
</evidence>
<evidence type="ECO:0000313" key="3">
    <source>
        <dbReference type="EMBL" id="KJV34304.1"/>
    </source>
</evidence>
<dbReference type="AlphaFoldDB" id="A0A0F3KW14"/>
<dbReference type="Proteomes" id="UP000033651">
    <property type="component" value="Unassembled WGS sequence"/>
</dbReference>
<feature type="region of interest" description="Disordered" evidence="1">
    <location>
        <begin position="295"/>
        <end position="319"/>
    </location>
</feature>
<gene>
    <name evidence="3" type="ORF">VI08_10120</name>
</gene>
<proteinExistence type="predicted"/>
<accession>A0A0F3KW14</accession>
<name>A0A0F3KW14_9GAMM</name>
<dbReference type="InterPro" id="IPR011256">
    <property type="entry name" value="Reg_factor_effector_dom_sf"/>
</dbReference>
<feature type="transmembrane region" description="Helical" evidence="2">
    <location>
        <begin position="7"/>
        <end position="25"/>
    </location>
</feature>
<dbReference type="Gene3D" id="3.20.80.10">
    <property type="entry name" value="Regulatory factor, effector binding domain"/>
    <property type="match status" value="1"/>
</dbReference>
<reference evidence="3 4" key="1">
    <citation type="submission" date="2015-03" db="EMBL/GenBank/DDBJ databases">
        <title>Draft genome sequence of Luteibacter yeojuensis strain SU11.</title>
        <authorList>
            <person name="Sulaiman J."/>
            <person name="Priya K."/>
            <person name="Chan K.-G."/>
        </authorList>
    </citation>
    <scope>NUCLEOTIDE SEQUENCE [LARGE SCALE GENOMIC DNA]</scope>
    <source>
        <strain evidence="3 4">SU11</strain>
    </source>
</reference>
<keyword evidence="4" id="KW-1185">Reference proteome</keyword>
<evidence type="ECO:0000256" key="2">
    <source>
        <dbReference type="SAM" id="Phobius"/>
    </source>
</evidence>
<dbReference type="EMBL" id="JZRB01000020">
    <property type="protein sequence ID" value="KJV34304.1"/>
    <property type="molecule type" value="Genomic_DNA"/>
</dbReference>